<keyword evidence="3" id="KW-1185">Reference proteome</keyword>
<protein>
    <submittedName>
        <fullName evidence="2">Glycosyltransferase</fullName>
        <ecNumber evidence="2">2.4.-.-</ecNumber>
    </submittedName>
</protein>
<dbReference type="PANTHER" id="PTHR22916">
    <property type="entry name" value="GLYCOSYLTRANSFERASE"/>
    <property type="match status" value="1"/>
</dbReference>
<dbReference type="EMBL" id="JAZHBM010000003">
    <property type="protein sequence ID" value="MEF3083827.1"/>
    <property type="molecule type" value="Genomic_DNA"/>
</dbReference>
<dbReference type="Pfam" id="PF00535">
    <property type="entry name" value="Glycos_transf_2"/>
    <property type="match status" value="1"/>
</dbReference>
<organism evidence="2 3">
    <name type="scientific">Luteimonas flava</name>
    <dbReference type="NCBI Taxonomy" id="3115822"/>
    <lineage>
        <taxon>Bacteria</taxon>
        <taxon>Pseudomonadati</taxon>
        <taxon>Pseudomonadota</taxon>
        <taxon>Gammaproteobacteria</taxon>
        <taxon>Lysobacterales</taxon>
        <taxon>Lysobacteraceae</taxon>
        <taxon>Luteimonas</taxon>
    </lineage>
</organism>
<dbReference type="InterPro" id="IPR001173">
    <property type="entry name" value="Glyco_trans_2-like"/>
</dbReference>
<dbReference type="Proteomes" id="UP001358324">
    <property type="component" value="Unassembled WGS sequence"/>
</dbReference>
<dbReference type="EC" id="2.4.-.-" evidence="2"/>
<reference evidence="2 3" key="1">
    <citation type="submission" date="2024-01" db="EMBL/GenBank/DDBJ databases">
        <title>Novel species of the genus Luteimonas isolated from rivers.</title>
        <authorList>
            <person name="Lu H."/>
        </authorList>
    </citation>
    <scope>NUCLEOTIDE SEQUENCE [LARGE SCALE GENOMIC DNA]</scope>
    <source>
        <strain evidence="2 3">SMYT11W</strain>
    </source>
</reference>
<dbReference type="RefSeq" id="WP_332079524.1">
    <property type="nucleotide sequence ID" value="NZ_JAZHBM010000003.1"/>
</dbReference>
<comment type="caution">
    <text evidence="2">The sequence shown here is derived from an EMBL/GenBank/DDBJ whole genome shotgun (WGS) entry which is preliminary data.</text>
</comment>
<keyword evidence="2" id="KW-0328">Glycosyltransferase</keyword>
<sequence>MRKPVISVCVTTYNQRDYIDLCLRSILDQQVDAEMQLLVGDDASTDGTSEVIAALVQEYGSRVQHLVRSPNLGAFENMCDLIGRAEGDFIARVDGDDYWLPGKLARQLAYLKCHAGCVAVFTNAVTVDEAGKILGHFNDLGDVQLDLAALVRRGNVLNNSSVLFRNGNQYAWLERSEQIDYQLHLELVRNGQLGHIAEPLAVYRVATRGSMVAASNARVRELYWQAIQSVPRDLVNDADYAHGLADFLRRVLFRSIATRSLALLRTWVARVYAVSPYGRVRMTTLVAANTLRMAGKMLVAYISFSGYEKNVLYRH</sequence>
<dbReference type="SUPFAM" id="SSF53448">
    <property type="entry name" value="Nucleotide-diphospho-sugar transferases"/>
    <property type="match status" value="1"/>
</dbReference>
<dbReference type="GO" id="GO:0016757">
    <property type="term" value="F:glycosyltransferase activity"/>
    <property type="evidence" value="ECO:0007669"/>
    <property type="project" value="UniProtKB-KW"/>
</dbReference>
<dbReference type="PANTHER" id="PTHR22916:SF3">
    <property type="entry name" value="UDP-GLCNAC:BETAGAL BETA-1,3-N-ACETYLGLUCOSAMINYLTRANSFERASE-LIKE PROTEIN 1"/>
    <property type="match status" value="1"/>
</dbReference>
<keyword evidence="2" id="KW-0808">Transferase</keyword>
<dbReference type="InterPro" id="IPR029044">
    <property type="entry name" value="Nucleotide-diphossugar_trans"/>
</dbReference>
<evidence type="ECO:0000259" key="1">
    <source>
        <dbReference type="Pfam" id="PF00535"/>
    </source>
</evidence>
<feature type="domain" description="Glycosyltransferase 2-like" evidence="1">
    <location>
        <begin position="7"/>
        <end position="126"/>
    </location>
</feature>
<proteinExistence type="predicted"/>
<gene>
    <name evidence="2" type="ORF">V3391_16545</name>
</gene>
<name>A0ABU7WJC2_9GAMM</name>
<evidence type="ECO:0000313" key="3">
    <source>
        <dbReference type="Proteomes" id="UP001358324"/>
    </source>
</evidence>
<accession>A0ABU7WJC2</accession>
<evidence type="ECO:0000313" key="2">
    <source>
        <dbReference type="EMBL" id="MEF3083827.1"/>
    </source>
</evidence>
<dbReference type="Gene3D" id="3.90.550.10">
    <property type="entry name" value="Spore Coat Polysaccharide Biosynthesis Protein SpsA, Chain A"/>
    <property type="match status" value="1"/>
</dbReference>